<name>A0ABU1NER5_9BURK</name>
<evidence type="ECO:0000313" key="2">
    <source>
        <dbReference type="Proteomes" id="UP001184230"/>
    </source>
</evidence>
<dbReference type="Proteomes" id="UP001184230">
    <property type="component" value="Unassembled WGS sequence"/>
</dbReference>
<keyword evidence="2" id="KW-1185">Reference proteome</keyword>
<comment type="caution">
    <text evidence="1">The sequence shown here is derived from an EMBL/GenBank/DDBJ whole genome shotgun (WGS) entry which is preliminary data.</text>
</comment>
<protein>
    <submittedName>
        <fullName evidence="1">Uncharacterized protein</fullName>
    </submittedName>
</protein>
<dbReference type="EMBL" id="JAVDRF010000005">
    <property type="protein sequence ID" value="MDR6536952.1"/>
    <property type="molecule type" value="Genomic_DNA"/>
</dbReference>
<gene>
    <name evidence="1" type="ORF">J2739_002725</name>
</gene>
<dbReference type="Gene3D" id="1.20.5.420">
    <property type="entry name" value="Immunoglobulin FC, subunit C"/>
    <property type="match status" value="1"/>
</dbReference>
<organism evidence="1 2">
    <name type="scientific">Variovorax soli</name>
    <dbReference type="NCBI Taxonomy" id="376815"/>
    <lineage>
        <taxon>Bacteria</taxon>
        <taxon>Pseudomonadati</taxon>
        <taxon>Pseudomonadota</taxon>
        <taxon>Betaproteobacteria</taxon>
        <taxon>Burkholderiales</taxon>
        <taxon>Comamonadaceae</taxon>
        <taxon>Variovorax</taxon>
    </lineage>
</organism>
<accession>A0ABU1NER5</accession>
<evidence type="ECO:0000313" key="1">
    <source>
        <dbReference type="EMBL" id="MDR6536952.1"/>
    </source>
</evidence>
<sequence>MTSQEHQSGFDVEQRLRDDKNDQYRLELRARLSEMQNACAVAQRQLLDRETYRRLEAAIAAVGAAVIVLESMPMGRGR</sequence>
<proteinExistence type="predicted"/>
<reference evidence="1 2" key="1">
    <citation type="submission" date="2023-07" db="EMBL/GenBank/DDBJ databases">
        <title>Sorghum-associated microbial communities from plants grown in Nebraska, USA.</title>
        <authorList>
            <person name="Schachtman D."/>
        </authorList>
    </citation>
    <scope>NUCLEOTIDE SEQUENCE [LARGE SCALE GENOMIC DNA]</scope>
    <source>
        <strain evidence="1 2">DS1781</strain>
    </source>
</reference>